<dbReference type="InParanoid" id="A0A1E1LBJ7"/>
<dbReference type="EMBL" id="FJUW01000044">
    <property type="protein sequence ID" value="CZT07921.1"/>
    <property type="molecule type" value="Genomic_DNA"/>
</dbReference>
<evidence type="ECO:0000256" key="2">
    <source>
        <dbReference type="ARBA" id="ARBA00022801"/>
    </source>
</evidence>
<evidence type="ECO:0000313" key="5">
    <source>
        <dbReference type="EMBL" id="CZT07921.1"/>
    </source>
</evidence>
<organism evidence="5 6">
    <name type="scientific">Rhynchosporium graminicola</name>
    <dbReference type="NCBI Taxonomy" id="2792576"/>
    <lineage>
        <taxon>Eukaryota</taxon>
        <taxon>Fungi</taxon>
        <taxon>Dikarya</taxon>
        <taxon>Ascomycota</taxon>
        <taxon>Pezizomycotina</taxon>
        <taxon>Leotiomycetes</taxon>
        <taxon>Helotiales</taxon>
        <taxon>Ploettnerulaceae</taxon>
        <taxon>Rhynchosporium</taxon>
    </lineage>
</organism>
<dbReference type="STRING" id="914237.A0A1E1LBJ7"/>
<accession>A0A1E1LBJ7</accession>
<dbReference type="AlphaFoldDB" id="A0A1E1LBJ7"/>
<dbReference type="SUPFAM" id="SSF53474">
    <property type="entry name" value="alpha/beta-Hydrolases"/>
    <property type="match status" value="1"/>
</dbReference>
<dbReference type="PANTHER" id="PTHR48081:SF8">
    <property type="entry name" value="ALPHA_BETA HYDROLASE FOLD-3 DOMAIN-CONTAINING PROTEIN-RELATED"/>
    <property type="match status" value="1"/>
</dbReference>
<dbReference type="Pfam" id="PF07859">
    <property type="entry name" value="Abhydrolase_3"/>
    <property type="match status" value="1"/>
</dbReference>
<reference evidence="6" key="1">
    <citation type="submission" date="2016-03" db="EMBL/GenBank/DDBJ databases">
        <authorList>
            <person name="Ploux O."/>
        </authorList>
    </citation>
    <scope>NUCLEOTIDE SEQUENCE [LARGE SCALE GENOMIC DNA]</scope>
    <source>
        <strain evidence="6">UK7</strain>
    </source>
</reference>
<evidence type="ECO:0000256" key="3">
    <source>
        <dbReference type="PROSITE-ProRule" id="PRU10038"/>
    </source>
</evidence>
<dbReference type="InterPro" id="IPR033140">
    <property type="entry name" value="Lipase_GDXG_put_SER_AS"/>
</dbReference>
<proteinExistence type="inferred from homology"/>
<name>A0A1E1LBJ7_9HELO</name>
<dbReference type="GO" id="GO:0016787">
    <property type="term" value="F:hydrolase activity"/>
    <property type="evidence" value="ECO:0007669"/>
    <property type="project" value="UniProtKB-KW"/>
</dbReference>
<evidence type="ECO:0000313" key="6">
    <source>
        <dbReference type="Proteomes" id="UP000178129"/>
    </source>
</evidence>
<dbReference type="Gene3D" id="3.40.50.1820">
    <property type="entry name" value="alpha/beta hydrolase"/>
    <property type="match status" value="1"/>
</dbReference>
<keyword evidence="2" id="KW-0378">Hydrolase</keyword>
<comment type="similarity">
    <text evidence="1">Belongs to the 'GDXG' lipolytic enzyme family.</text>
</comment>
<sequence length="334" mass="36971">MNIPSKTPSIRVDRRESRSLVNATAQKIVGPFASFILKPGKPEPAGSPRLTPHKGAKKICTIEEMQIADTWVYTFKHPSKSEARPKHRIYYFAGGGFRAHPAKEHWILCANLCVSLPEYEISVVSIPLTPNSPASKSLPHLERLYDVLAEQSRHDDFRITLAGDSSGGNIALVLGLYAASQLLRNPSHGPCPVEAVMAICPATDLRNENPEIDVIEVHDPLLSRKSITEVGDGWRAELPASDSRVSPILADLTLFAQAGIKVDGITAGFDTLTPDAIKFREKLAEFGVDGDWLQWEKQMHCFPLLSAFHIHEGVVGKEWMVDIWRRNVNSLEES</sequence>
<feature type="active site" evidence="3">
    <location>
        <position position="165"/>
    </location>
</feature>
<keyword evidence="6" id="KW-1185">Reference proteome</keyword>
<feature type="domain" description="Alpha/beta hydrolase fold-3" evidence="4">
    <location>
        <begin position="90"/>
        <end position="303"/>
    </location>
</feature>
<comment type="caution">
    <text evidence="5">The sequence shown here is derived from an EMBL/GenBank/DDBJ whole genome shotgun (WGS) entry which is preliminary data.</text>
</comment>
<dbReference type="InterPro" id="IPR050300">
    <property type="entry name" value="GDXG_lipolytic_enzyme"/>
</dbReference>
<gene>
    <name evidence="5" type="ORF">RCO7_10623</name>
</gene>
<dbReference type="Proteomes" id="UP000178129">
    <property type="component" value="Unassembled WGS sequence"/>
</dbReference>
<dbReference type="PROSITE" id="PS01174">
    <property type="entry name" value="LIPASE_GDXG_SER"/>
    <property type="match status" value="1"/>
</dbReference>
<evidence type="ECO:0000259" key="4">
    <source>
        <dbReference type="Pfam" id="PF07859"/>
    </source>
</evidence>
<evidence type="ECO:0000256" key="1">
    <source>
        <dbReference type="ARBA" id="ARBA00010515"/>
    </source>
</evidence>
<dbReference type="InterPro" id="IPR013094">
    <property type="entry name" value="AB_hydrolase_3"/>
</dbReference>
<dbReference type="InterPro" id="IPR029058">
    <property type="entry name" value="AB_hydrolase_fold"/>
</dbReference>
<protein>
    <recommendedName>
        <fullName evidence="4">Alpha/beta hydrolase fold-3 domain-containing protein</fullName>
    </recommendedName>
</protein>
<dbReference type="PANTHER" id="PTHR48081">
    <property type="entry name" value="AB HYDROLASE SUPERFAMILY PROTEIN C4A8.06C"/>
    <property type="match status" value="1"/>
</dbReference>